<sequence>MTFDELSLMAFRNDPLPRFVKLHEMTAYFGLQNIYWSYEHRFISKDQAANRKKELQYRFEDEVKKYEDSLKDYQYIDQIRVAFGGQFKAVKESGCPVCRRLIEILDGRNLSEGQDT</sequence>
<protein>
    <submittedName>
        <fullName evidence="1">Uncharacterized protein</fullName>
    </submittedName>
</protein>
<evidence type="ECO:0000313" key="1">
    <source>
        <dbReference type="EMBL" id="RGQ39572.1"/>
    </source>
</evidence>
<gene>
    <name evidence="1" type="ORF">DWY99_08675</name>
</gene>
<evidence type="ECO:0000313" key="2">
    <source>
        <dbReference type="Proteomes" id="UP000284751"/>
    </source>
</evidence>
<accession>A0A412AWQ0</accession>
<dbReference type="Proteomes" id="UP000284751">
    <property type="component" value="Unassembled WGS sequence"/>
</dbReference>
<name>A0A412AWQ0_9FIRM</name>
<dbReference type="AlphaFoldDB" id="A0A412AWQ0"/>
<comment type="caution">
    <text evidence="1">The sequence shown here is derived from an EMBL/GenBank/DDBJ whole genome shotgun (WGS) entry which is preliminary data.</text>
</comment>
<dbReference type="EMBL" id="QRTC01000032">
    <property type="protein sequence ID" value="RGQ39572.1"/>
    <property type="molecule type" value="Genomic_DNA"/>
</dbReference>
<organism evidence="1 2">
    <name type="scientific">[Clostridium] leptum</name>
    <dbReference type="NCBI Taxonomy" id="1535"/>
    <lineage>
        <taxon>Bacteria</taxon>
        <taxon>Bacillati</taxon>
        <taxon>Bacillota</taxon>
        <taxon>Clostridia</taxon>
        <taxon>Eubacteriales</taxon>
        <taxon>Oscillospiraceae</taxon>
        <taxon>Oscillospiraceae incertae sedis</taxon>
    </lineage>
</organism>
<reference evidence="1 2" key="1">
    <citation type="submission" date="2018-08" db="EMBL/GenBank/DDBJ databases">
        <title>A genome reference for cultivated species of the human gut microbiota.</title>
        <authorList>
            <person name="Zou Y."/>
            <person name="Xue W."/>
            <person name="Luo G."/>
        </authorList>
    </citation>
    <scope>NUCLEOTIDE SEQUENCE [LARGE SCALE GENOMIC DNA]</scope>
    <source>
        <strain evidence="1 2">AF28-26</strain>
    </source>
</reference>
<proteinExistence type="predicted"/>